<gene>
    <name evidence="1" type="ORF">CA984_14555</name>
</gene>
<keyword evidence="2" id="KW-1185">Reference proteome</keyword>
<evidence type="ECO:0008006" key="3">
    <source>
        <dbReference type="Google" id="ProtNLM"/>
    </source>
</evidence>
<dbReference type="Proteomes" id="UP000194761">
    <property type="component" value="Unassembled WGS sequence"/>
</dbReference>
<accession>A0A243RNG9</accession>
<evidence type="ECO:0000313" key="2">
    <source>
        <dbReference type="Proteomes" id="UP000194761"/>
    </source>
</evidence>
<proteinExistence type="predicted"/>
<evidence type="ECO:0000313" key="1">
    <source>
        <dbReference type="EMBL" id="OUC96518.1"/>
    </source>
</evidence>
<organism evidence="1 2">
    <name type="scientific">Streptosporangium minutum</name>
    <dbReference type="NCBI Taxonomy" id="569862"/>
    <lineage>
        <taxon>Bacteria</taxon>
        <taxon>Bacillati</taxon>
        <taxon>Actinomycetota</taxon>
        <taxon>Actinomycetes</taxon>
        <taxon>Streptosporangiales</taxon>
        <taxon>Streptosporangiaceae</taxon>
        <taxon>Streptosporangium</taxon>
    </lineage>
</organism>
<dbReference type="AlphaFoldDB" id="A0A243RNG9"/>
<name>A0A243RNG9_9ACTN</name>
<sequence length="160" mass="18707">PQATRTPSARPTTGVPAGWRLHRDPMGFTVAVPRGWTVKRFSGRDRVEFRSPGKNGFLWIESTEDPETDPVKHWEKVERGGLEKNVWPGYERIGITALRYRGLPAADWEFTYLKDKVRMRVLDRGFRTLTGRPYAIYWEGPDDARSNRMFFDRFTETFRP</sequence>
<reference evidence="1 2" key="1">
    <citation type="submission" date="2017-05" db="EMBL/GenBank/DDBJ databases">
        <title>Biotechnological potential of actinobacteria isolated from South African environments.</title>
        <authorList>
            <person name="Le Roes-Hill M."/>
            <person name="Prins A."/>
            <person name="Durrell K.A."/>
        </authorList>
    </citation>
    <scope>NUCLEOTIDE SEQUENCE [LARGE SCALE GENOMIC DNA]</scope>
    <source>
        <strain evidence="1">M26</strain>
    </source>
</reference>
<dbReference type="EMBL" id="NGFP01000056">
    <property type="protein sequence ID" value="OUC96518.1"/>
    <property type="molecule type" value="Genomic_DNA"/>
</dbReference>
<feature type="non-terminal residue" evidence="1">
    <location>
        <position position="1"/>
    </location>
</feature>
<comment type="caution">
    <text evidence="1">The sequence shown here is derived from an EMBL/GenBank/DDBJ whole genome shotgun (WGS) entry which is preliminary data.</text>
</comment>
<protein>
    <recommendedName>
        <fullName evidence="3">Serine/threonine protein kinase</fullName>
    </recommendedName>
</protein>